<keyword evidence="1" id="KW-1133">Transmembrane helix</keyword>
<feature type="transmembrane region" description="Helical" evidence="1">
    <location>
        <begin position="82"/>
        <end position="100"/>
    </location>
</feature>
<gene>
    <name evidence="3" type="ORF">RN605_05115</name>
    <name evidence="2" type="ORF">RN608_11815</name>
</gene>
<name>A0AA96J5W4_9FLAO</name>
<organism evidence="3 4">
    <name type="scientific">Flavobacterium capsici</name>
    <dbReference type="NCBI Taxonomy" id="3075618"/>
    <lineage>
        <taxon>Bacteria</taxon>
        <taxon>Pseudomonadati</taxon>
        <taxon>Bacteroidota</taxon>
        <taxon>Flavobacteriia</taxon>
        <taxon>Flavobacteriales</taxon>
        <taxon>Flavobacteriaceae</taxon>
        <taxon>Flavobacterium</taxon>
    </lineage>
</organism>
<sequence>MNKSFFFSIVVAVVFLLTGIAIAKDNAYDIGLTITFISFFLYPLASISLKNKKWTIIIVHYIISIFILFLLLSSYLLNDRTYHSIFLGAFFCSLFFQILTKYLFATQTSWKTILIVSTFSLIVFIPFQLKYGYDRLGFGIFLWMIINAFVTSKSTSTKLIN</sequence>
<dbReference type="KEGG" id="fcj:RN605_05115"/>
<feature type="transmembrane region" description="Helical" evidence="1">
    <location>
        <begin position="33"/>
        <end position="49"/>
    </location>
</feature>
<accession>A0AA96J7T0</accession>
<dbReference type="Proteomes" id="UP001304515">
    <property type="component" value="Chromosome"/>
</dbReference>
<feature type="transmembrane region" description="Helical" evidence="1">
    <location>
        <begin position="56"/>
        <end position="76"/>
    </location>
</feature>
<evidence type="ECO:0000313" key="3">
    <source>
        <dbReference type="EMBL" id="WNM22740.1"/>
    </source>
</evidence>
<keyword evidence="1" id="KW-0812">Transmembrane</keyword>
<dbReference type="EMBL" id="CP134890">
    <property type="protein sequence ID" value="WNM22740.1"/>
    <property type="molecule type" value="Genomic_DNA"/>
</dbReference>
<feature type="transmembrane region" description="Helical" evidence="1">
    <location>
        <begin position="135"/>
        <end position="152"/>
    </location>
</feature>
<evidence type="ECO:0000313" key="2">
    <source>
        <dbReference type="EMBL" id="WNM18689.1"/>
    </source>
</evidence>
<keyword evidence="1" id="KW-0472">Membrane</keyword>
<dbReference type="AlphaFoldDB" id="A0AA96J5W4"/>
<feature type="transmembrane region" description="Helical" evidence="1">
    <location>
        <begin position="112"/>
        <end position="129"/>
    </location>
</feature>
<evidence type="ECO:0000256" key="1">
    <source>
        <dbReference type="SAM" id="Phobius"/>
    </source>
</evidence>
<evidence type="ECO:0000313" key="4">
    <source>
        <dbReference type="Proteomes" id="UP001304515"/>
    </source>
</evidence>
<accession>A0AA96J5W4</accession>
<dbReference type="EMBL" id="CP134878">
    <property type="protein sequence ID" value="WNM18689.1"/>
    <property type="molecule type" value="Genomic_DNA"/>
</dbReference>
<dbReference type="RefSeq" id="WP_313322799.1">
    <property type="nucleotide sequence ID" value="NZ_CP134878.1"/>
</dbReference>
<protein>
    <submittedName>
        <fullName evidence="3">Uncharacterized protein</fullName>
    </submittedName>
</protein>
<keyword evidence="4" id="KW-1185">Reference proteome</keyword>
<proteinExistence type="predicted"/>
<reference evidence="3 4" key="1">
    <citation type="submission" date="2023-09" db="EMBL/GenBank/DDBJ databases">
        <title>Flavobacterium sp. a novel bacteria isolate from Pepper rhizosphere.</title>
        <authorList>
            <person name="Peng Y."/>
            <person name="Lee J."/>
        </authorList>
    </citation>
    <scope>NUCLEOTIDE SEQUENCE [LARGE SCALE GENOMIC DNA]</scope>
    <source>
        <strain evidence="2">PMR2A8</strain>
        <strain evidence="3 4">PMTSA4</strain>
    </source>
</reference>